<dbReference type="EMBL" id="CAJFCW020000002">
    <property type="protein sequence ID" value="CAG9094801.1"/>
    <property type="molecule type" value="Genomic_DNA"/>
</dbReference>
<comment type="caution">
    <text evidence="4">The sequence shown here is derived from an EMBL/GenBank/DDBJ whole genome shotgun (WGS) entry which is preliminary data.</text>
</comment>
<feature type="region of interest" description="Disordered" evidence="2">
    <location>
        <begin position="1"/>
        <end position="155"/>
    </location>
</feature>
<sequence>MKKGAKVSTKLTVQRQIQDSTPNLPLFSQNDSDCDTAKCVTPKFRQKFAREHPSDHSDNTHNSSDDNTRTDHSEVDNIKSEDSSAENTKSASSREDNGDNLEEEHAKVDEDNIKFSRSGKEDSKSDNSEQDTTKTEEENSEGLEPEGKKQVQSRQLLERLVPFRWIFSEEKREMSDKSEKDNSSVEMAVEADPNTIASRPSSAADIHKENGKIEVKEKNGPKIHPVSSTSSLKSTLSHQSASTQLTPKKASSKSNMTISSATAATLNLAAPTTIGSAGGAAMLRPVKKKVIELECAEIRWHYKKTGESKWTPFRGYDSMVLEVAYRASKGIPLDKKTIALGEQLPQTKNVIVLDNLYEWNPEDKTDHVTSVYWKDENLKIRRGSWFFADTMQPIGEELAETVELHHLEKFRNQMIPDSPVFNENEVNKKPVLTMLKWEEHDEVRWNSVIDVSFYNNTKANRLFRFVTRGKGVFPLKRGFSSEASIDEGMPNFSDLILVVHGIGQKGYENLIAKNTTQIREVIEHLMDKYHSHEKRRPMILPIEWRSSLVLDNGLTETITLPRMPQVRSTLNSIAMDIMYYQSPLYRTEIVNGVIKCLNATYTKFVKNNPNFDGAVSLFAHSLGSVIAYDIITNYSPLLLYDEFVTKAIEHRKNETEESEEKKLFTDFYESRRRILEKDGHMQEILLKRDEDLKFKVKNLFCVGSPLGVFIIMRGASAEELLPKKTQCERIYNIFHPYDPVAYRLEPMFHENYKNIRPIKLFTYNEVNRDYSKLGYDCHRSYLKKLKKQQKKEAAAASGEKTAESDEKRKEADDDDEDSDSGDCSSIHSPDCYSGPSPRSDSPVGPEDMQENMGNGTNPNVNTPLKVETTQSRWWRFGSTAEKKPKEEGVKDKEEKPEQPAEKKEEKVEKKEDKVVLTPAEQLAEGIPNDEKVPYRIDFQLQTSLTDKSYWSVLKSHFGYWTNYDVTAFLINQLYPPSVSEPSPKV</sequence>
<dbReference type="InterPro" id="IPR004177">
    <property type="entry name" value="DDHD_dom"/>
</dbReference>
<dbReference type="GO" id="GO:0005737">
    <property type="term" value="C:cytoplasm"/>
    <property type="evidence" value="ECO:0007669"/>
    <property type="project" value="TreeGrafter"/>
</dbReference>
<feature type="compositionally biased region" description="Low complexity" evidence="2">
    <location>
        <begin position="227"/>
        <end position="242"/>
    </location>
</feature>
<feature type="region of interest" description="Disordered" evidence="2">
    <location>
        <begin position="171"/>
        <end position="254"/>
    </location>
</feature>
<feature type="compositionally biased region" description="Basic and acidic residues" evidence="2">
    <location>
        <begin position="48"/>
        <end position="82"/>
    </location>
</feature>
<name>A0A811K9A5_9BILA</name>
<feature type="domain" description="DDHD" evidence="3">
    <location>
        <begin position="692"/>
        <end position="975"/>
    </location>
</feature>
<comment type="similarity">
    <text evidence="1">Belongs to the PA-PLA1 family.</text>
</comment>
<feature type="compositionally biased region" description="Polar residues" evidence="2">
    <location>
        <begin position="851"/>
        <end position="872"/>
    </location>
</feature>
<accession>A0A811K9A5</accession>
<dbReference type="OrthoDB" id="431378at2759"/>
<feature type="compositionally biased region" description="Basic and acidic residues" evidence="2">
    <location>
        <begin position="880"/>
        <end position="912"/>
    </location>
</feature>
<evidence type="ECO:0000313" key="4">
    <source>
        <dbReference type="EMBL" id="CAD5211967.1"/>
    </source>
</evidence>
<organism evidence="4 5">
    <name type="scientific">Bursaphelenchus okinawaensis</name>
    <dbReference type="NCBI Taxonomy" id="465554"/>
    <lineage>
        <taxon>Eukaryota</taxon>
        <taxon>Metazoa</taxon>
        <taxon>Ecdysozoa</taxon>
        <taxon>Nematoda</taxon>
        <taxon>Chromadorea</taxon>
        <taxon>Rhabditida</taxon>
        <taxon>Tylenchina</taxon>
        <taxon>Tylenchomorpha</taxon>
        <taxon>Aphelenchoidea</taxon>
        <taxon>Aphelenchoididae</taxon>
        <taxon>Bursaphelenchus</taxon>
    </lineage>
</organism>
<dbReference type="InterPro" id="IPR058055">
    <property type="entry name" value="PA-PLA1"/>
</dbReference>
<feature type="compositionally biased region" description="Basic and acidic residues" evidence="2">
    <location>
        <begin position="800"/>
        <end position="811"/>
    </location>
</feature>
<dbReference type="GO" id="GO:0046872">
    <property type="term" value="F:metal ion binding"/>
    <property type="evidence" value="ECO:0007669"/>
    <property type="project" value="InterPro"/>
</dbReference>
<dbReference type="Proteomes" id="UP000614601">
    <property type="component" value="Unassembled WGS sequence"/>
</dbReference>
<feature type="compositionally biased region" description="Polar residues" evidence="2">
    <location>
        <begin position="9"/>
        <end position="31"/>
    </location>
</feature>
<dbReference type="AlphaFoldDB" id="A0A811K9A5"/>
<dbReference type="PROSITE" id="PS51043">
    <property type="entry name" value="DDHD"/>
    <property type="match status" value="1"/>
</dbReference>
<feature type="compositionally biased region" description="Basic and acidic residues" evidence="2">
    <location>
        <begin position="171"/>
        <end position="183"/>
    </location>
</feature>
<keyword evidence="5" id="KW-1185">Reference proteome</keyword>
<evidence type="ECO:0000313" key="5">
    <source>
        <dbReference type="Proteomes" id="UP000614601"/>
    </source>
</evidence>
<evidence type="ECO:0000256" key="2">
    <source>
        <dbReference type="SAM" id="MobiDB-lite"/>
    </source>
</evidence>
<dbReference type="PANTHER" id="PTHR23509">
    <property type="entry name" value="PA-PL1 PHOSPHOLIPASE FAMILY"/>
    <property type="match status" value="1"/>
</dbReference>
<proteinExistence type="inferred from homology"/>
<feature type="compositionally biased region" description="Basic and acidic residues" evidence="2">
    <location>
        <begin position="92"/>
        <end position="137"/>
    </location>
</feature>
<evidence type="ECO:0000256" key="1">
    <source>
        <dbReference type="ARBA" id="ARBA00038464"/>
    </source>
</evidence>
<gene>
    <name evidence="4" type="ORF">BOKJ2_LOCUS3967</name>
</gene>
<feature type="region of interest" description="Disordered" evidence="2">
    <location>
        <begin position="792"/>
        <end position="912"/>
    </location>
</feature>
<protein>
    <recommendedName>
        <fullName evidence="3">DDHD domain-containing protein</fullName>
    </recommendedName>
</protein>
<feature type="compositionally biased region" description="Basic and acidic residues" evidence="2">
    <location>
        <begin position="205"/>
        <end position="220"/>
    </location>
</feature>
<dbReference type="EMBL" id="CAJFDH010000002">
    <property type="protein sequence ID" value="CAD5211967.1"/>
    <property type="molecule type" value="Genomic_DNA"/>
</dbReference>
<evidence type="ECO:0000259" key="3">
    <source>
        <dbReference type="PROSITE" id="PS51043"/>
    </source>
</evidence>
<dbReference type="PANTHER" id="PTHR23509:SF48">
    <property type="entry name" value="INTRACELLULAR PHOSPHOLIPASE A1"/>
    <property type="match status" value="1"/>
</dbReference>
<dbReference type="Pfam" id="PF02862">
    <property type="entry name" value="DDHD"/>
    <property type="match status" value="1"/>
</dbReference>
<dbReference type="Proteomes" id="UP000783686">
    <property type="component" value="Unassembled WGS sequence"/>
</dbReference>
<reference evidence="4" key="1">
    <citation type="submission" date="2020-09" db="EMBL/GenBank/DDBJ databases">
        <authorList>
            <person name="Kikuchi T."/>
        </authorList>
    </citation>
    <scope>NUCLEOTIDE SEQUENCE</scope>
    <source>
        <strain evidence="4">SH1</strain>
    </source>
</reference>
<dbReference type="GO" id="GO:0004620">
    <property type="term" value="F:phospholipase activity"/>
    <property type="evidence" value="ECO:0007669"/>
    <property type="project" value="TreeGrafter"/>
</dbReference>
<dbReference type="SMART" id="SM01127">
    <property type="entry name" value="DDHD"/>
    <property type="match status" value="1"/>
</dbReference>